<organism evidence="9 10">
    <name type="scientific">Candidatus Flavonifractor merdigallinarum</name>
    <dbReference type="NCBI Taxonomy" id="2838589"/>
    <lineage>
        <taxon>Bacteria</taxon>
        <taxon>Bacillati</taxon>
        <taxon>Bacillota</taxon>
        <taxon>Clostridia</taxon>
        <taxon>Eubacteriales</taxon>
        <taxon>Oscillospiraceae</taxon>
        <taxon>Flavonifractor</taxon>
    </lineage>
</organism>
<feature type="transmembrane region" description="Helical" evidence="8">
    <location>
        <begin position="330"/>
        <end position="363"/>
    </location>
</feature>
<feature type="transmembrane region" description="Helical" evidence="8">
    <location>
        <begin position="265"/>
        <end position="292"/>
    </location>
</feature>
<keyword evidence="4" id="KW-1003">Cell membrane</keyword>
<comment type="similarity">
    <text evidence="2">Belongs to the autoinducer-2 exporter (AI-2E) (TC 2.A.86) family.</text>
</comment>
<feature type="transmembrane region" description="Helical" evidence="8">
    <location>
        <begin position="80"/>
        <end position="101"/>
    </location>
</feature>
<proteinExistence type="inferred from homology"/>
<dbReference type="GO" id="GO:0055085">
    <property type="term" value="P:transmembrane transport"/>
    <property type="evidence" value="ECO:0007669"/>
    <property type="project" value="TreeGrafter"/>
</dbReference>
<evidence type="ECO:0000256" key="1">
    <source>
        <dbReference type="ARBA" id="ARBA00004651"/>
    </source>
</evidence>
<sequence>MDRKLFRSILLIITYTVLLVLALVKIDALLGMAGSFLGLLQPLYVGFALAFILNRPCQAFFRAYDRVLGRTRAAGLSRPLAVFSSYLSLIIALGILFSFVVPKLTESIQIFAGSLGGYLLNIQSSLTNLFNYLHVDADILKNFNLSGLTSYLQRFLDGMVQGLSTTVTSVMNFTGALISMFVTGLLAIIFSIYMLGGRETLLGQCRRLLTAYAPARMVEPILDVVHLTAGTFTRFVSGQLIEACILGGLCAAGMLFIQADYAPLVGVIIGVSALIPVAGAYIGAILSAFLLLMVSPVKALIFLIFLAILQQIEGNVIYPRVVGTSIGLPGIWVLTAVTVGGGLFGLPGVLLSVPVCSVLYALLKQDVRRRLRRKSTQPVKEKQTPKES</sequence>
<reference evidence="9" key="1">
    <citation type="journal article" date="2021" name="PeerJ">
        <title>Extensive microbial diversity within the chicken gut microbiome revealed by metagenomics and culture.</title>
        <authorList>
            <person name="Gilroy R."/>
            <person name="Ravi A."/>
            <person name="Getino M."/>
            <person name="Pursley I."/>
            <person name="Horton D.L."/>
            <person name="Alikhan N.F."/>
            <person name="Baker D."/>
            <person name="Gharbi K."/>
            <person name="Hall N."/>
            <person name="Watson M."/>
            <person name="Adriaenssens E.M."/>
            <person name="Foster-Nyarko E."/>
            <person name="Jarju S."/>
            <person name="Secka A."/>
            <person name="Antonio M."/>
            <person name="Oren A."/>
            <person name="Chaudhuri R.R."/>
            <person name="La Ragione R."/>
            <person name="Hildebrand F."/>
            <person name="Pallen M.J."/>
        </authorList>
    </citation>
    <scope>NUCLEOTIDE SEQUENCE</scope>
    <source>
        <strain evidence="9">ChiBcec16_6824</strain>
    </source>
</reference>
<comment type="subcellular location">
    <subcellularLocation>
        <location evidence="1">Cell membrane</location>
        <topology evidence="1">Multi-pass membrane protein</topology>
    </subcellularLocation>
</comment>
<name>A0A9D1YAE3_9FIRM</name>
<evidence type="ECO:0000256" key="4">
    <source>
        <dbReference type="ARBA" id="ARBA00022475"/>
    </source>
</evidence>
<reference evidence="9" key="2">
    <citation type="submission" date="2021-04" db="EMBL/GenBank/DDBJ databases">
        <authorList>
            <person name="Gilroy R."/>
        </authorList>
    </citation>
    <scope>NUCLEOTIDE SEQUENCE</scope>
    <source>
        <strain evidence="9">ChiBcec16_6824</strain>
    </source>
</reference>
<dbReference type="Pfam" id="PF01594">
    <property type="entry name" value="AI-2E_transport"/>
    <property type="match status" value="1"/>
</dbReference>
<comment type="caution">
    <text evidence="9">The sequence shown here is derived from an EMBL/GenBank/DDBJ whole genome shotgun (WGS) entry which is preliminary data.</text>
</comment>
<keyword evidence="7 8" id="KW-0472">Membrane</keyword>
<evidence type="ECO:0000313" key="10">
    <source>
        <dbReference type="Proteomes" id="UP000823868"/>
    </source>
</evidence>
<feature type="transmembrane region" description="Helical" evidence="8">
    <location>
        <begin position="173"/>
        <end position="196"/>
    </location>
</feature>
<evidence type="ECO:0000256" key="5">
    <source>
        <dbReference type="ARBA" id="ARBA00022692"/>
    </source>
</evidence>
<feature type="transmembrane region" description="Helical" evidence="8">
    <location>
        <begin position="240"/>
        <end position="259"/>
    </location>
</feature>
<dbReference type="PANTHER" id="PTHR21716">
    <property type="entry name" value="TRANSMEMBRANE PROTEIN"/>
    <property type="match status" value="1"/>
</dbReference>
<keyword evidence="6 8" id="KW-1133">Transmembrane helix</keyword>
<evidence type="ECO:0000256" key="6">
    <source>
        <dbReference type="ARBA" id="ARBA00022989"/>
    </source>
</evidence>
<keyword evidence="5 8" id="KW-0812">Transmembrane</keyword>
<dbReference type="GO" id="GO:0005886">
    <property type="term" value="C:plasma membrane"/>
    <property type="evidence" value="ECO:0007669"/>
    <property type="project" value="UniProtKB-SubCell"/>
</dbReference>
<evidence type="ECO:0000256" key="2">
    <source>
        <dbReference type="ARBA" id="ARBA00009773"/>
    </source>
</evidence>
<evidence type="ECO:0000256" key="8">
    <source>
        <dbReference type="SAM" id="Phobius"/>
    </source>
</evidence>
<evidence type="ECO:0000256" key="7">
    <source>
        <dbReference type="ARBA" id="ARBA00023136"/>
    </source>
</evidence>
<dbReference type="AlphaFoldDB" id="A0A9D1YAE3"/>
<accession>A0A9D1YAE3</accession>
<evidence type="ECO:0000313" key="9">
    <source>
        <dbReference type="EMBL" id="HIY20771.1"/>
    </source>
</evidence>
<dbReference type="EMBL" id="DXDX01000051">
    <property type="protein sequence ID" value="HIY20771.1"/>
    <property type="molecule type" value="Genomic_DNA"/>
</dbReference>
<dbReference type="InterPro" id="IPR002549">
    <property type="entry name" value="AI-2E-like"/>
</dbReference>
<keyword evidence="3" id="KW-0813">Transport</keyword>
<gene>
    <name evidence="9" type="ORF">H9841_02580</name>
</gene>
<dbReference type="PANTHER" id="PTHR21716:SF53">
    <property type="entry name" value="PERMEASE PERM-RELATED"/>
    <property type="match status" value="1"/>
</dbReference>
<protein>
    <submittedName>
        <fullName evidence="9">AI-2E family transporter</fullName>
    </submittedName>
</protein>
<feature type="transmembrane region" description="Helical" evidence="8">
    <location>
        <begin position="30"/>
        <end position="53"/>
    </location>
</feature>
<dbReference type="Proteomes" id="UP000823868">
    <property type="component" value="Unassembled WGS sequence"/>
</dbReference>
<evidence type="ECO:0000256" key="3">
    <source>
        <dbReference type="ARBA" id="ARBA00022448"/>
    </source>
</evidence>
<feature type="transmembrane region" description="Helical" evidence="8">
    <location>
        <begin position="5"/>
        <end position="24"/>
    </location>
</feature>